<organism evidence="4">
    <name type="scientific">marine sediment metagenome</name>
    <dbReference type="NCBI Taxonomy" id="412755"/>
    <lineage>
        <taxon>unclassified sequences</taxon>
        <taxon>metagenomes</taxon>
        <taxon>ecological metagenomes</taxon>
    </lineage>
</organism>
<feature type="domain" description="DNA methylase N-4/N-6" evidence="3">
    <location>
        <begin position="46"/>
        <end position="368"/>
    </location>
</feature>
<dbReference type="PANTHER" id="PTHR13370">
    <property type="entry name" value="RNA METHYLASE-RELATED"/>
    <property type="match status" value="1"/>
</dbReference>
<dbReference type="SUPFAM" id="SSF53335">
    <property type="entry name" value="S-adenosyl-L-methionine-dependent methyltransferases"/>
    <property type="match status" value="1"/>
</dbReference>
<dbReference type="InterPro" id="IPR029063">
    <property type="entry name" value="SAM-dependent_MTases_sf"/>
</dbReference>
<keyword evidence="2" id="KW-0808">Transferase</keyword>
<dbReference type="EMBL" id="LAZR01002668">
    <property type="protein sequence ID" value="KKN27090.1"/>
    <property type="molecule type" value="Genomic_DNA"/>
</dbReference>
<gene>
    <name evidence="4" type="ORF">LCGC14_0868130</name>
</gene>
<dbReference type="InterPro" id="IPR002941">
    <property type="entry name" value="DNA_methylase_N4/N6"/>
</dbReference>
<dbReference type="PANTHER" id="PTHR13370:SF24">
    <property type="entry name" value="TYPE III RESTRICTION-MODIFICATION ENZYME STYLTI MOD SUBUNIT"/>
    <property type="match status" value="1"/>
</dbReference>
<evidence type="ECO:0000256" key="2">
    <source>
        <dbReference type="ARBA" id="ARBA00022679"/>
    </source>
</evidence>
<protein>
    <recommendedName>
        <fullName evidence="3">DNA methylase N-4/N-6 domain-containing protein</fullName>
    </recommendedName>
</protein>
<dbReference type="AlphaFoldDB" id="A0A0F9P5F2"/>
<accession>A0A0F9P5F2</accession>
<name>A0A0F9P5F2_9ZZZZ</name>
<dbReference type="Gene3D" id="3.40.50.150">
    <property type="entry name" value="Vaccinia Virus protein VP39"/>
    <property type="match status" value="1"/>
</dbReference>
<keyword evidence="1" id="KW-0489">Methyltransferase</keyword>
<dbReference type="Pfam" id="PF01555">
    <property type="entry name" value="N6_N4_Mtase"/>
    <property type="match status" value="1"/>
</dbReference>
<dbReference type="GO" id="GO:0005737">
    <property type="term" value="C:cytoplasm"/>
    <property type="evidence" value="ECO:0007669"/>
    <property type="project" value="TreeGrafter"/>
</dbReference>
<dbReference type="GO" id="GO:0003677">
    <property type="term" value="F:DNA binding"/>
    <property type="evidence" value="ECO:0007669"/>
    <property type="project" value="InterPro"/>
</dbReference>
<sequence length="373" mass="42971">MSKGHSDIKYGGQMIRACDTIIAYPINKVYCMDNLELMKQLSDSFIDLIYCDILYGTGQNFGDYRDIKANRNTINKFYIPRFQEMYRILKDTGSIYIHCDWRTNHWIRCILDDSFGYSNFRNEIIWKRTASNKAVKRFGPIHQNILFYSKSNDIKINIPKGPYTSGYINDFFTENDKNGRYRPVLLTGPGTRMGESGKSWKEYNPTDSGRHWQPASYLYEKYHKITGDNLAKYPLLQRLEELDRVGLVHWGKKAKVPQYKYYLEDAGGVSYQDIWACQPGTEGCVYGYPTKCIDEDVRWLTAKDKERLNYPTQKPEALLKRIIKASSDEGNLVADFFCGSGTTCVVAKELNRNFIGCDISSKAVGITNKRLTG</sequence>
<reference evidence="4" key="1">
    <citation type="journal article" date="2015" name="Nature">
        <title>Complex archaea that bridge the gap between prokaryotes and eukaryotes.</title>
        <authorList>
            <person name="Spang A."/>
            <person name="Saw J.H."/>
            <person name="Jorgensen S.L."/>
            <person name="Zaremba-Niedzwiedzka K."/>
            <person name="Martijn J."/>
            <person name="Lind A.E."/>
            <person name="van Eijk R."/>
            <person name="Schleper C."/>
            <person name="Guy L."/>
            <person name="Ettema T.J."/>
        </authorList>
    </citation>
    <scope>NUCLEOTIDE SEQUENCE</scope>
</reference>
<evidence type="ECO:0000313" key="4">
    <source>
        <dbReference type="EMBL" id="KKN27090.1"/>
    </source>
</evidence>
<proteinExistence type="predicted"/>
<dbReference type="InterPro" id="IPR001091">
    <property type="entry name" value="RM_Methyltransferase"/>
</dbReference>
<dbReference type="GO" id="GO:0032259">
    <property type="term" value="P:methylation"/>
    <property type="evidence" value="ECO:0007669"/>
    <property type="project" value="UniProtKB-KW"/>
</dbReference>
<evidence type="ECO:0000256" key="1">
    <source>
        <dbReference type="ARBA" id="ARBA00022603"/>
    </source>
</evidence>
<dbReference type="PRINTS" id="PR00508">
    <property type="entry name" value="S21N4MTFRASE"/>
</dbReference>
<evidence type="ECO:0000259" key="3">
    <source>
        <dbReference type="Pfam" id="PF01555"/>
    </source>
</evidence>
<comment type="caution">
    <text evidence="4">The sequence shown here is derived from an EMBL/GenBank/DDBJ whole genome shotgun (WGS) entry which is preliminary data.</text>
</comment>
<dbReference type="GO" id="GO:0008170">
    <property type="term" value="F:N-methyltransferase activity"/>
    <property type="evidence" value="ECO:0007669"/>
    <property type="project" value="InterPro"/>
</dbReference>